<keyword evidence="3" id="KW-1185">Reference proteome</keyword>
<feature type="chain" id="PRO_5032636004" description="Lipoprotein" evidence="1">
    <location>
        <begin position="24"/>
        <end position="277"/>
    </location>
</feature>
<evidence type="ECO:0000313" key="3">
    <source>
        <dbReference type="Proteomes" id="UP000584587"/>
    </source>
</evidence>
<accession>A0A846U066</accession>
<proteinExistence type="predicted"/>
<evidence type="ECO:0000313" key="2">
    <source>
        <dbReference type="EMBL" id="NKE38236.1"/>
    </source>
</evidence>
<keyword evidence="1" id="KW-0732">Signal</keyword>
<dbReference type="AlphaFoldDB" id="A0A846U066"/>
<organism evidence="2 3">
    <name type="scientific">Spiroplasma platyhelix PALS-1</name>
    <dbReference type="NCBI Taxonomy" id="1276218"/>
    <lineage>
        <taxon>Bacteria</taxon>
        <taxon>Bacillati</taxon>
        <taxon>Mycoplasmatota</taxon>
        <taxon>Mollicutes</taxon>
        <taxon>Entomoplasmatales</taxon>
        <taxon>Spiroplasmataceae</taxon>
        <taxon>Spiroplasma</taxon>
    </lineage>
</organism>
<evidence type="ECO:0000256" key="1">
    <source>
        <dbReference type="SAM" id="SignalP"/>
    </source>
</evidence>
<evidence type="ECO:0008006" key="4">
    <source>
        <dbReference type="Google" id="ProtNLM"/>
    </source>
</evidence>
<name>A0A846U066_9MOLU</name>
<protein>
    <recommendedName>
        <fullName evidence="4">Lipoprotein</fullName>
    </recommendedName>
</protein>
<gene>
    <name evidence="2" type="ORF">HER12_00500</name>
</gene>
<dbReference type="EMBL" id="JAAVVK010000001">
    <property type="protein sequence ID" value="NKE38236.1"/>
    <property type="molecule type" value="Genomic_DNA"/>
</dbReference>
<reference evidence="2 3" key="1">
    <citation type="submission" date="2020-04" db="EMBL/GenBank/DDBJ databases">
        <title>Complete genome sequence of Spiroplasma platyhelix ATCC 51748, an insect isolate.</title>
        <authorList>
            <person name="Green E.A."/>
            <person name="Klassen J.L."/>
        </authorList>
    </citation>
    <scope>NUCLEOTIDE SEQUENCE [LARGE SCALE GENOMIC DNA]</scope>
    <source>
        <strain evidence="2 3">PALS-1</strain>
    </source>
</reference>
<sequence length="277" mass="31861">MKKLLKLLFVLSGTTTLPLSVIACGQESLDDTLNIIYKGETKYSINNILPDKKNEPFKDKYSLSTQDSTALAKGIFQVILDKAKNETEIIWADENPESNQKAYSFKITNGTKKENETDLSWNVQKTTGTILVNISYLVGTINSEQKFDAKQKIDMSFVIKCCISESDNIVDEWVNLFNKQISEQKWNNDQPLEINLKEKNIELPKAKVDWTDLDAKVQKETNEVLKKQIQEIETKYSASWTIRSEETLSMDLKLKIYLSVSKNNAKQNTETFYIWFK</sequence>
<feature type="signal peptide" evidence="1">
    <location>
        <begin position="1"/>
        <end position="23"/>
    </location>
</feature>
<dbReference type="PROSITE" id="PS51257">
    <property type="entry name" value="PROKAR_LIPOPROTEIN"/>
    <property type="match status" value="1"/>
</dbReference>
<comment type="caution">
    <text evidence="2">The sequence shown here is derived from an EMBL/GenBank/DDBJ whole genome shotgun (WGS) entry which is preliminary data.</text>
</comment>
<dbReference type="Proteomes" id="UP000584587">
    <property type="component" value="Unassembled WGS sequence"/>
</dbReference>
<dbReference type="RefSeq" id="WP_168104713.1">
    <property type="nucleotide sequence ID" value="NZ_CP051215.1"/>
</dbReference>